<reference evidence="1 2" key="1">
    <citation type="submission" date="2019-03" db="EMBL/GenBank/DDBJ databases">
        <title>Genomic Encyclopedia of Type Strains, Phase IV (KMG-IV): sequencing the most valuable type-strain genomes for metagenomic binning, comparative biology and taxonomic classification.</title>
        <authorList>
            <person name="Goeker M."/>
        </authorList>
    </citation>
    <scope>NUCLEOTIDE SEQUENCE [LARGE SCALE GENOMIC DNA]</scope>
    <source>
        <strain evidence="1 2">DSM 29489</strain>
    </source>
</reference>
<sequence>MERNLLVGNGINIQFGGKDVYSGCATMNRVVENIKAGKYTALAENSLSTEEQLEFLEGLVNVINQIRGKKLRGNAEGLFMVMELDRISRTYPERSNVLSVFLEDYFLAFEIFNNGFRAEDGEEQSEKFRKIGFAFLRQMIVDGIYNNGEINNVYKNFYPGMNKYLNRFSNIFTTNYDYNLESTLGSSERICHLHGEFSKLAPEYSNTSLYYQEHKQECKKLISNMIHGMEQCYSDAVMSWSWLDKYGELIESETKYKESLFKSIGGQLEVVGLAPANDEHLFLLISTNPKIKSVVYYYHNDEERNELPHHIKKPVTYKKAEKLWDSLK</sequence>
<dbReference type="EMBL" id="SLZZ01000006">
    <property type="protein sequence ID" value="TCS80306.1"/>
    <property type="molecule type" value="Genomic_DNA"/>
</dbReference>
<evidence type="ECO:0000313" key="2">
    <source>
        <dbReference type="Proteomes" id="UP000295726"/>
    </source>
</evidence>
<dbReference type="RefSeq" id="WP_132379996.1">
    <property type="nucleotide sequence ID" value="NZ_SLZZ01000006.1"/>
</dbReference>
<comment type="caution">
    <text evidence="1">The sequence shown here is derived from an EMBL/GenBank/DDBJ whole genome shotgun (WGS) entry which is preliminary data.</text>
</comment>
<keyword evidence="2" id="KW-1185">Reference proteome</keyword>
<evidence type="ECO:0000313" key="1">
    <source>
        <dbReference type="EMBL" id="TCS80306.1"/>
    </source>
</evidence>
<proteinExistence type="predicted"/>
<dbReference type="OrthoDB" id="2974644at2"/>
<gene>
    <name evidence="1" type="ORF">EDD59_106132</name>
</gene>
<accession>A0A4R3KB02</accession>
<protein>
    <submittedName>
        <fullName evidence="1">Uncharacterized protein</fullName>
    </submittedName>
</protein>
<dbReference type="Proteomes" id="UP000295726">
    <property type="component" value="Unassembled WGS sequence"/>
</dbReference>
<organism evidence="1 2">
    <name type="scientific">Muricomes intestini</name>
    <dbReference type="NCBI Taxonomy" id="1796634"/>
    <lineage>
        <taxon>Bacteria</taxon>
        <taxon>Bacillati</taxon>
        <taxon>Bacillota</taxon>
        <taxon>Clostridia</taxon>
        <taxon>Lachnospirales</taxon>
        <taxon>Lachnospiraceae</taxon>
        <taxon>Muricomes</taxon>
    </lineage>
</organism>
<dbReference type="AlphaFoldDB" id="A0A4R3KB02"/>
<name>A0A4R3KB02_9FIRM</name>